<name>A0A0F9LDL9_9ZZZZ</name>
<dbReference type="SUPFAM" id="SSF52833">
    <property type="entry name" value="Thioredoxin-like"/>
    <property type="match status" value="1"/>
</dbReference>
<reference evidence="1" key="1">
    <citation type="journal article" date="2015" name="Nature">
        <title>Complex archaea that bridge the gap between prokaryotes and eukaryotes.</title>
        <authorList>
            <person name="Spang A."/>
            <person name="Saw J.H."/>
            <person name="Jorgensen S.L."/>
            <person name="Zaremba-Niedzwiedzka K."/>
            <person name="Martijn J."/>
            <person name="Lind A.E."/>
            <person name="van Eijk R."/>
            <person name="Schleper C."/>
            <person name="Guy L."/>
            <person name="Ettema T.J."/>
        </authorList>
    </citation>
    <scope>NUCLEOTIDE SEQUENCE</scope>
</reference>
<dbReference type="EMBL" id="LAZR01012703">
    <property type="protein sequence ID" value="KKM25515.1"/>
    <property type="molecule type" value="Genomic_DNA"/>
</dbReference>
<dbReference type="InterPro" id="IPR036249">
    <property type="entry name" value="Thioredoxin-like_sf"/>
</dbReference>
<protein>
    <recommendedName>
        <fullName evidence="2">Thioredoxin-like fold domain-containing protein</fullName>
    </recommendedName>
</protein>
<accession>A0A0F9LDL9</accession>
<organism evidence="1">
    <name type="scientific">marine sediment metagenome</name>
    <dbReference type="NCBI Taxonomy" id="412755"/>
    <lineage>
        <taxon>unclassified sequences</taxon>
        <taxon>metagenomes</taxon>
        <taxon>ecological metagenomes</taxon>
    </lineage>
</organism>
<dbReference type="AlphaFoldDB" id="A0A0F9LDL9"/>
<evidence type="ECO:0000313" key="1">
    <source>
        <dbReference type="EMBL" id="KKM25515.1"/>
    </source>
</evidence>
<evidence type="ECO:0008006" key="2">
    <source>
        <dbReference type="Google" id="ProtNLM"/>
    </source>
</evidence>
<gene>
    <name evidence="1" type="ORF">LCGC14_1594210</name>
</gene>
<comment type="caution">
    <text evidence="1">The sequence shown here is derived from an EMBL/GenBank/DDBJ whole genome shotgun (WGS) entry which is preliminary data.</text>
</comment>
<sequence>MRLSILLCAMAFPAVAQTDFTAMTQAERAAFGVEVRALLMDEPSLAADAMAGPNYAAEAYRDEADADLALLNDLSSEVLEGSSIALFVSPDCPTCVIAERELIDISNRYGIKFKLHDMSTPATIALAERLGMAEAPFYVMPTMILRGHMPDIVLVRYLTK</sequence>
<proteinExistence type="predicted"/>